<dbReference type="EMBL" id="CAKLPX010000004">
    <property type="protein sequence ID" value="CAH0992898.1"/>
    <property type="molecule type" value="Genomic_DNA"/>
</dbReference>
<dbReference type="SUPFAM" id="SSF52833">
    <property type="entry name" value="Thioredoxin-like"/>
    <property type="match status" value="1"/>
</dbReference>
<feature type="transmembrane region" description="Helical" evidence="1">
    <location>
        <begin position="12"/>
        <end position="31"/>
    </location>
</feature>
<keyword evidence="1" id="KW-1133">Transmembrane helix</keyword>
<sequence length="172" mass="18832">MPAFWKQSSFWTSTAKTLVIICLAAMAAAFYQQRNMVSGMAPEINVATIAGERFNLSEQLSKGPVLVYFWGSWCPICNVVSPAVDTIADDYQVVTMALSSGDNAEVNQHLARQGYDFLTINDEHGLYAKQWGVTVTPSIFIINQSGEVNQVTSGITSSWGMRVRLWLAGLSG</sequence>
<keyword evidence="4" id="KW-1185">Reference proteome</keyword>
<evidence type="ECO:0000256" key="1">
    <source>
        <dbReference type="SAM" id="Phobius"/>
    </source>
</evidence>
<keyword evidence="1" id="KW-0812">Transmembrane</keyword>
<dbReference type="InterPro" id="IPR050553">
    <property type="entry name" value="Thioredoxin_ResA/DsbE_sf"/>
</dbReference>
<dbReference type="Proteomes" id="UP000838100">
    <property type="component" value="Unassembled WGS sequence"/>
</dbReference>
<dbReference type="CDD" id="cd03011">
    <property type="entry name" value="TlpA_like_ScsD_MtbDsbE"/>
    <property type="match status" value="1"/>
</dbReference>
<dbReference type="PANTHER" id="PTHR42852:SF17">
    <property type="entry name" value="THIOREDOXIN-LIKE PROTEIN HI_1115"/>
    <property type="match status" value="1"/>
</dbReference>
<evidence type="ECO:0000313" key="4">
    <source>
        <dbReference type="Proteomes" id="UP000838100"/>
    </source>
</evidence>
<dbReference type="InterPro" id="IPR000866">
    <property type="entry name" value="AhpC/TSA"/>
</dbReference>
<accession>A0ABM9AI31</accession>
<comment type="caution">
    <text evidence="3">The sequence shown here is derived from an EMBL/GenBank/DDBJ whole genome shotgun (WGS) entry which is preliminary data.</text>
</comment>
<organism evidence="3 4">
    <name type="scientific">Sinobacterium norvegicum</name>
    <dbReference type="NCBI Taxonomy" id="1641715"/>
    <lineage>
        <taxon>Bacteria</taxon>
        <taxon>Pseudomonadati</taxon>
        <taxon>Pseudomonadota</taxon>
        <taxon>Gammaproteobacteria</taxon>
        <taxon>Cellvibrionales</taxon>
        <taxon>Spongiibacteraceae</taxon>
        <taxon>Sinobacterium</taxon>
    </lineage>
</organism>
<proteinExistence type="predicted"/>
<dbReference type="InterPro" id="IPR013766">
    <property type="entry name" value="Thioredoxin_domain"/>
</dbReference>
<dbReference type="Pfam" id="PF00578">
    <property type="entry name" value="AhpC-TSA"/>
    <property type="match status" value="1"/>
</dbReference>
<reference evidence="3" key="1">
    <citation type="submission" date="2021-12" db="EMBL/GenBank/DDBJ databases">
        <authorList>
            <person name="Rodrigo-Torres L."/>
            <person name="Arahal R. D."/>
            <person name="Lucena T."/>
        </authorList>
    </citation>
    <scope>NUCLEOTIDE SEQUENCE</scope>
    <source>
        <strain evidence="3">CECT 8267</strain>
    </source>
</reference>
<protein>
    <submittedName>
        <fullName evidence="3">Thiol-disulfide oxidoreductase ResA</fullName>
    </submittedName>
</protein>
<feature type="domain" description="Thioredoxin" evidence="2">
    <location>
        <begin position="35"/>
        <end position="172"/>
    </location>
</feature>
<dbReference type="InterPro" id="IPR036249">
    <property type="entry name" value="Thioredoxin-like_sf"/>
</dbReference>
<dbReference type="PANTHER" id="PTHR42852">
    <property type="entry name" value="THIOL:DISULFIDE INTERCHANGE PROTEIN DSBE"/>
    <property type="match status" value="1"/>
</dbReference>
<evidence type="ECO:0000313" key="3">
    <source>
        <dbReference type="EMBL" id="CAH0992898.1"/>
    </source>
</evidence>
<keyword evidence="1" id="KW-0472">Membrane</keyword>
<dbReference type="Gene3D" id="3.40.30.10">
    <property type="entry name" value="Glutaredoxin"/>
    <property type="match status" value="1"/>
</dbReference>
<dbReference type="RefSeq" id="WP_237445585.1">
    <property type="nucleotide sequence ID" value="NZ_CAKLPX010000004.1"/>
</dbReference>
<dbReference type="PROSITE" id="PS51352">
    <property type="entry name" value="THIOREDOXIN_2"/>
    <property type="match status" value="1"/>
</dbReference>
<evidence type="ECO:0000259" key="2">
    <source>
        <dbReference type="PROSITE" id="PS51352"/>
    </source>
</evidence>
<gene>
    <name evidence="3" type="primary">resA_2</name>
    <name evidence="3" type="ORF">SIN8267_03036</name>
</gene>
<name>A0ABM9AI31_9GAMM</name>